<feature type="transmembrane region" description="Helical" evidence="1">
    <location>
        <begin position="117"/>
        <end position="138"/>
    </location>
</feature>
<evidence type="ECO:0000256" key="1">
    <source>
        <dbReference type="SAM" id="Phobius"/>
    </source>
</evidence>
<keyword evidence="1" id="KW-0472">Membrane</keyword>
<keyword evidence="1" id="KW-0812">Transmembrane</keyword>
<protein>
    <submittedName>
        <fullName evidence="2">Uncharacterized protein</fullName>
    </submittedName>
</protein>
<keyword evidence="1" id="KW-1133">Transmembrane helix</keyword>
<feature type="transmembrane region" description="Helical" evidence="1">
    <location>
        <begin position="36"/>
        <end position="57"/>
    </location>
</feature>
<feature type="transmembrane region" description="Helical" evidence="1">
    <location>
        <begin position="77"/>
        <end position="96"/>
    </location>
</feature>
<accession>A0ABT4ANW8</accession>
<sequence>MLGSSDSAPLSAHQKEPADRVAAGAAPGARSFWARFSIPAGLLLVLLCHHLAIWLYLSARKGIPLVDMLNQWDSAHYSTIATSGHGGGLWAFLPLYPALVRSTLALCPSGVPPQVAGAILSTVALLLFIALVVWAQGWRGRTELLVPRNHWGWFLLLYAPASYTLHTEHTESVFLLLSAAALLAAANGRAWSAGLLAALCVWTRNQGVFVALASALLVMEMAESTADRAKRFLLVGSLSFCGFLGLLGFQAAMTGDPLASMHAQSGWSHATSVWSAVRTLWFGNPWQNTGFGSLLRHGFFFVLLFLALAIWRVRRPLGLYALLSLLVMLLQGEFVNAFRFGGVLFPLAFFAGDRLERLPRWTRGLVVVVLVALNQMVTRRYALGSWAY</sequence>
<reference evidence="2 3" key="1">
    <citation type="submission" date="2022-11" db="EMBL/GenBank/DDBJ databases">
        <title>Minimal conservation of predation-associated metabolite biosynthetic gene clusters underscores biosynthetic potential of Myxococcota including descriptions for ten novel species: Archangium lansinium sp. nov., Myxococcus landrumus sp. nov., Nannocystis bai.</title>
        <authorList>
            <person name="Ahearne A."/>
            <person name="Stevens C."/>
            <person name="Phillips K."/>
        </authorList>
    </citation>
    <scope>NUCLEOTIDE SEQUENCE [LARGE SCALE GENOMIC DNA]</scope>
    <source>
        <strain evidence="2 3">MIWBW</strain>
    </source>
</reference>
<feature type="transmembrane region" description="Helical" evidence="1">
    <location>
        <begin position="231"/>
        <end position="252"/>
    </location>
</feature>
<dbReference type="RefSeq" id="WP_267541403.1">
    <property type="nucleotide sequence ID" value="NZ_JAPNKA010000001.1"/>
</dbReference>
<evidence type="ECO:0000313" key="2">
    <source>
        <dbReference type="EMBL" id="MCY1082849.1"/>
    </source>
</evidence>
<feature type="transmembrane region" description="Helical" evidence="1">
    <location>
        <begin position="358"/>
        <end position="377"/>
    </location>
</feature>
<dbReference type="EMBL" id="JAPNKA010000001">
    <property type="protein sequence ID" value="MCY1082849.1"/>
    <property type="molecule type" value="Genomic_DNA"/>
</dbReference>
<dbReference type="Proteomes" id="UP001207654">
    <property type="component" value="Unassembled WGS sequence"/>
</dbReference>
<organism evidence="2 3">
    <name type="scientific">Archangium lansingense</name>
    <dbReference type="NCBI Taxonomy" id="2995310"/>
    <lineage>
        <taxon>Bacteria</taxon>
        <taxon>Pseudomonadati</taxon>
        <taxon>Myxococcota</taxon>
        <taxon>Myxococcia</taxon>
        <taxon>Myxococcales</taxon>
        <taxon>Cystobacterineae</taxon>
        <taxon>Archangiaceae</taxon>
        <taxon>Archangium</taxon>
    </lineage>
</organism>
<proteinExistence type="predicted"/>
<feature type="transmembrane region" description="Helical" evidence="1">
    <location>
        <begin position="294"/>
        <end position="311"/>
    </location>
</feature>
<keyword evidence="3" id="KW-1185">Reference proteome</keyword>
<feature type="transmembrane region" description="Helical" evidence="1">
    <location>
        <begin position="318"/>
        <end position="338"/>
    </location>
</feature>
<evidence type="ECO:0000313" key="3">
    <source>
        <dbReference type="Proteomes" id="UP001207654"/>
    </source>
</evidence>
<name>A0ABT4ANW8_9BACT</name>
<comment type="caution">
    <text evidence="2">The sequence shown here is derived from an EMBL/GenBank/DDBJ whole genome shotgun (WGS) entry which is preliminary data.</text>
</comment>
<gene>
    <name evidence="2" type="ORF">OV287_51205</name>
</gene>